<gene>
    <name evidence="4" type="ORF">ET33_02325</name>
</gene>
<dbReference type="OrthoDB" id="89060at2"/>
<feature type="domain" description="Tail sheath protein subtilisin-like" evidence="2">
    <location>
        <begin position="82"/>
        <end position="224"/>
    </location>
</feature>
<evidence type="ECO:0008006" key="6">
    <source>
        <dbReference type="Google" id="ProtNLM"/>
    </source>
</evidence>
<organism evidence="4 5">
    <name type="scientific">Paenibacillus tyrfis</name>
    <dbReference type="NCBI Taxonomy" id="1501230"/>
    <lineage>
        <taxon>Bacteria</taxon>
        <taxon>Bacillati</taxon>
        <taxon>Bacillota</taxon>
        <taxon>Bacilli</taxon>
        <taxon>Bacillales</taxon>
        <taxon>Paenibacillaceae</taxon>
        <taxon>Paenibacillus</taxon>
    </lineage>
</organism>
<dbReference type="eggNOG" id="ENOG502Z8RJ">
    <property type="taxonomic scope" value="Bacteria"/>
</dbReference>
<dbReference type="Proteomes" id="UP000028123">
    <property type="component" value="Unassembled WGS sequence"/>
</dbReference>
<dbReference type="EMBL" id="JNVM01000010">
    <property type="protein sequence ID" value="KEQ25578.1"/>
    <property type="molecule type" value="Genomic_DNA"/>
</dbReference>
<name>A0A081P4F5_9BACL</name>
<evidence type="ECO:0000313" key="4">
    <source>
        <dbReference type="EMBL" id="KEQ25578.1"/>
    </source>
</evidence>
<evidence type="ECO:0000313" key="5">
    <source>
        <dbReference type="Proteomes" id="UP000028123"/>
    </source>
</evidence>
<dbReference type="Pfam" id="PF04984">
    <property type="entry name" value="Phage_sheath_1"/>
    <property type="match status" value="1"/>
</dbReference>
<reference evidence="4 5" key="1">
    <citation type="submission" date="2014-06" db="EMBL/GenBank/DDBJ databases">
        <title>Draft genome sequence of Paenibacillus sp. MSt1.</title>
        <authorList>
            <person name="Aw Y.K."/>
            <person name="Ong K.S."/>
            <person name="Gan H.M."/>
            <person name="Lee S.M."/>
        </authorList>
    </citation>
    <scope>NUCLEOTIDE SEQUENCE [LARGE SCALE GENOMIC DNA]</scope>
    <source>
        <strain evidence="4 5">MSt1</strain>
    </source>
</reference>
<sequence>MSGLPSVIITFRQRAAAAIQQGAAGILALVLKDSSVTNATERRVQGVEDIPAGLSADNSNYVKMALMGAPKEIRLILLSEKAADYVEAFNLLESIRFNVVAIPGIAAADVTAAGTWSKGMFETKDRKITAVLPNCATDHPAVINFATEDIEVGAKKYTASQFSARIAGIIAGLPLTVAPTFFPLPEVTNVPKMIKAQADAAVNAGKLILYHDGEKIKIARGVTSFVTVTESMGEDWKKIKLVRILNKTYHDVKSTIEDSYIGKVQNSYINKLLLVSAINAYFEQLEQDGVLDPGKNRAEIDVPAQRTYLKSILGESVVAGMTEQQIKEANTRDQVFLTAAERPLDAIEDVKLVVNL</sequence>
<comment type="similarity">
    <text evidence="1">Belongs to the myoviridae tail sheath protein family.</text>
</comment>
<dbReference type="AlphaFoldDB" id="A0A081P4F5"/>
<proteinExistence type="inferred from homology"/>
<comment type="caution">
    <text evidence="4">The sequence shown here is derived from an EMBL/GenBank/DDBJ whole genome shotgun (WGS) entry which is preliminary data.</text>
</comment>
<dbReference type="RefSeq" id="WP_036681869.1">
    <property type="nucleotide sequence ID" value="NZ_JNVM01000010.1"/>
</dbReference>
<dbReference type="InterPro" id="IPR035089">
    <property type="entry name" value="Phage_sheath_subtilisin"/>
</dbReference>
<dbReference type="Gene3D" id="3.30.1370.220">
    <property type="match status" value="1"/>
</dbReference>
<dbReference type="Gene3D" id="3.40.50.11790">
    <property type="match status" value="1"/>
</dbReference>
<dbReference type="InterPro" id="IPR020287">
    <property type="entry name" value="Tail_sheath_C"/>
</dbReference>
<keyword evidence="5" id="KW-1185">Reference proteome</keyword>
<evidence type="ECO:0000256" key="1">
    <source>
        <dbReference type="ARBA" id="ARBA00008005"/>
    </source>
</evidence>
<evidence type="ECO:0000259" key="2">
    <source>
        <dbReference type="Pfam" id="PF04984"/>
    </source>
</evidence>
<evidence type="ECO:0000259" key="3">
    <source>
        <dbReference type="Pfam" id="PF17482"/>
    </source>
</evidence>
<protein>
    <recommendedName>
        <fullName evidence="6">Tail sheath protein C-terminal domain-containing protein</fullName>
    </recommendedName>
</protein>
<feature type="domain" description="Tail sheath protein C-terminal" evidence="3">
    <location>
        <begin position="233"/>
        <end position="355"/>
    </location>
</feature>
<dbReference type="Pfam" id="PF17482">
    <property type="entry name" value="Phage_sheath_1C"/>
    <property type="match status" value="1"/>
</dbReference>
<accession>A0A081P4F5</accession>